<name>A0A2Z7ATF1_9LAMI</name>
<feature type="region of interest" description="Disordered" evidence="1">
    <location>
        <begin position="651"/>
        <end position="679"/>
    </location>
</feature>
<dbReference type="AlphaFoldDB" id="A0A2Z7ATF1"/>
<keyword evidence="3" id="KW-1185">Reference proteome</keyword>
<reference evidence="2 3" key="1">
    <citation type="journal article" date="2015" name="Proc. Natl. Acad. Sci. U.S.A.">
        <title>The resurrection genome of Boea hygrometrica: A blueprint for survival of dehydration.</title>
        <authorList>
            <person name="Xiao L."/>
            <person name="Yang G."/>
            <person name="Zhang L."/>
            <person name="Yang X."/>
            <person name="Zhao S."/>
            <person name="Ji Z."/>
            <person name="Zhou Q."/>
            <person name="Hu M."/>
            <person name="Wang Y."/>
            <person name="Chen M."/>
            <person name="Xu Y."/>
            <person name="Jin H."/>
            <person name="Xiao X."/>
            <person name="Hu G."/>
            <person name="Bao F."/>
            <person name="Hu Y."/>
            <person name="Wan P."/>
            <person name="Li L."/>
            <person name="Deng X."/>
            <person name="Kuang T."/>
            <person name="Xiang C."/>
            <person name="Zhu J.K."/>
            <person name="Oliver M.J."/>
            <person name="He Y."/>
        </authorList>
    </citation>
    <scope>NUCLEOTIDE SEQUENCE [LARGE SCALE GENOMIC DNA]</scope>
    <source>
        <strain evidence="3">cv. XS01</strain>
    </source>
</reference>
<evidence type="ECO:0000256" key="1">
    <source>
        <dbReference type="SAM" id="MobiDB-lite"/>
    </source>
</evidence>
<feature type="compositionally biased region" description="Basic residues" evidence="1">
    <location>
        <begin position="664"/>
        <end position="679"/>
    </location>
</feature>
<accession>A0A2Z7ATF1</accession>
<evidence type="ECO:0008006" key="4">
    <source>
        <dbReference type="Google" id="ProtNLM"/>
    </source>
</evidence>
<dbReference type="Proteomes" id="UP000250235">
    <property type="component" value="Unassembled WGS sequence"/>
</dbReference>
<sequence length="679" mass="75937">MAAYFYSNSVHVDFDSVLEMDEPGIVLMFQALVAFGLQGFLGCTAVVYEDALVEFFTNGTVRDGLVVSSVNGVVVEISEELFVETFDLSVVGLADVSEMPKDKIFDARSIVSLSGEPNQMKFEFRLLCDIMAKAISVKAGSFNAITVEKFSLITAVVCSVRMNWAKILFSTLKKMVTPGSKQAKGFAIQIIDRRVIELLSDRHVSILEELTTTARAHGLIWKKPCCSTVFEGSPRDRGAVIARTNTNTRSSCWIRTMILVDGVWTVEPCADKWVKIPRQVISTEVPRQRQYDDTLPTVSEFFRLMKKRWADVCLEVTEFCAYRRLLPVGSINFCRELEIVETDSCVAFSQSTVFTLRLSQFCTVHIQYNLFSSLSTAGISDFLSSIALDRTAFRSVQIAQSVVPSLQFSLDQRPSSPISSDSSSSLHFDVSDVDATASSLLPISQDFSAALADLQTIISEQIHESQSGISSKLHKIEQVLRDSLSDQAAIFKNLSQEARQEGRSSDDVQTIRFNEFRKNILAQNASIFVGLVDVRKEVQEVNAKVDIMASRLNAIQKDAEATKEALSHQLFEFKSQAQENHSIIHAQLSEIVDYIHRGGADKKGESGSRGLQQPANVQIEGSAVRPTFAQRVEMAQRHIVHTVLDADANRELLERQAAAERDRERRRREARMLKRRRRD</sequence>
<feature type="compositionally biased region" description="Basic and acidic residues" evidence="1">
    <location>
        <begin position="651"/>
        <end position="663"/>
    </location>
</feature>
<proteinExistence type="predicted"/>
<feature type="region of interest" description="Disordered" evidence="1">
    <location>
        <begin position="599"/>
        <end position="618"/>
    </location>
</feature>
<protein>
    <recommendedName>
        <fullName evidence="4">Dystroglycan-like</fullName>
    </recommendedName>
</protein>
<organism evidence="2 3">
    <name type="scientific">Dorcoceras hygrometricum</name>
    <dbReference type="NCBI Taxonomy" id="472368"/>
    <lineage>
        <taxon>Eukaryota</taxon>
        <taxon>Viridiplantae</taxon>
        <taxon>Streptophyta</taxon>
        <taxon>Embryophyta</taxon>
        <taxon>Tracheophyta</taxon>
        <taxon>Spermatophyta</taxon>
        <taxon>Magnoliopsida</taxon>
        <taxon>eudicotyledons</taxon>
        <taxon>Gunneridae</taxon>
        <taxon>Pentapetalae</taxon>
        <taxon>asterids</taxon>
        <taxon>lamiids</taxon>
        <taxon>Lamiales</taxon>
        <taxon>Gesneriaceae</taxon>
        <taxon>Didymocarpoideae</taxon>
        <taxon>Trichosporeae</taxon>
        <taxon>Loxocarpinae</taxon>
        <taxon>Dorcoceras</taxon>
    </lineage>
</organism>
<dbReference type="EMBL" id="KV012554">
    <property type="protein sequence ID" value="KZV24658.1"/>
    <property type="molecule type" value="Genomic_DNA"/>
</dbReference>
<gene>
    <name evidence="2" type="ORF">F511_15037</name>
</gene>
<evidence type="ECO:0000313" key="3">
    <source>
        <dbReference type="Proteomes" id="UP000250235"/>
    </source>
</evidence>
<evidence type="ECO:0000313" key="2">
    <source>
        <dbReference type="EMBL" id="KZV24658.1"/>
    </source>
</evidence>